<proteinExistence type="predicted"/>
<keyword evidence="1" id="KW-0175">Coiled coil</keyword>
<gene>
    <name evidence="3" type="ORF">RDB_LOCUS70326</name>
</gene>
<evidence type="ECO:0000313" key="3">
    <source>
        <dbReference type="EMBL" id="CAE6477282.1"/>
    </source>
</evidence>
<protein>
    <recommendedName>
        <fullName evidence="5">Laminin domain protein</fullName>
    </recommendedName>
</protein>
<feature type="coiled-coil region" evidence="1">
    <location>
        <begin position="320"/>
        <end position="358"/>
    </location>
</feature>
<feature type="region of interest" description="Disordered" evidence="2">
    <location>
        <begin position="183"/>
        <end position="209"/>
    </location>
</feature>
<dbReference type="Proteomes" id="UP000663850">
    <property type="component" value="Unassembled WGS sequence"/>
</dbReference>
<evidence type="ECO:0000256" key="2">
    <source>
        <dbReference type="SAM" id="MobiDB-lite"/>
    </source>
</evidence>
<dbReference type="SUPFAM" id="SSF58104">
    <property type="entry name" value="Methyl-accepting chemotaxis protein (MCP) signaling domain"/>
    <property type="match status" value="1"/>
</dbReference>
<dbReference type="AlphaFoldDB" id="A0A8H3H1G5"/>
<evidence type="ECO:0008006" key="5">
    <source>
        <dbReference type="Google" id="ProtNLM"/>
    </source>
</evidence>
<name>A0A8H3H1G5_9AGAM</name>
<evidence type="ECO:0000256" key="1">
    <source>
        <dbReference type="SAM" id="Coils"/>
    </source>
</evidence>
<sequence length="489" mass="54672">MTDHPVWYPPGQVCHPPELPTYLMNVYDLKPIVGVPSDDETIGIHAVVQAARKASEIPGMHDSMLIMKLTDHLFNAQMARCRSKYSFITFPSNATYTPPVLPTHISINLNPISGAPTDDEIIKAQEALQTYQEMRRFPSMFDAHVNMELSQHLFDIQMARYMRVAGEILPTPAPQAIVRPEQLAQPAGTSTSSDEVIPTTNNAGTGADAARACQVPRSMPGVDMNELMERSNQLAERFNQLLERSNEIAEQHSQPMEQSSSHTFAEQINQVLERLTQLFEQSHLPAARTDHLVERFNQLFERFNQLAEQSYQPAQRANELAEWSNELAARANQLAEQLNQYSERSNQLSEQANKSGEQAGDVLGNINRVLVGIQHATVRSRQGNTFKAADCLINEKGDTLGQSRATQYATFEWLSDQLTQDGRLDCELPIMIEGLPHTLQINDTWLGEFLRFFGVGNQCLESGTSTKLKDGHARSARIILARYLSSCLG</sequence>
<organism evidence="3 4">
    <name type="scientific">Rhizoctonia solani</name>
    <dbReference type="NCBI Taxonomy" id="456999"/>
    <lineage>
        <taxon>Eukaryota</taxon>
        <taxon>Fungi</taxon>
        <taxon>Dikarya</taxon>
        <taxon>Basidiomycota</taxon>
        <taxon>Agaricomycotina</taxon>
        <taxon>Agaricomycetes</taxon>
        <taxon>Cantharellales</taxon>
        <taxon>Ceratobasidiaceae</taxon>
        <taxon>Rhizoctonia</taxon>
    </lineage>
</organism>
<dbReference type="EMBL" id="CAJMWZ010003653">
    <property type="protein sequence ID" value="CAE6477282.1"/>
    <property type="molecule type" value="Genomic_DNA"/>
</dbReference>
<evidence type="ECO:0000313" key="4">
    <source>
        <dbReference type="Proteomes" id="UP000663850"/>
    </source>
</evidence>
<comment type="caution">
    <text evidence="3">The sequence shown here is derived from an EMBL/GenBank/DDBJ whole genome shotgun (WGS) entry which is preliminary data.</text>
</comment>
<feature type="compositionally biased region" description="Low complexity" evidence="2">
    <location>
        <begin position="199"/>
        <end position="209"/>
    </location>
</feature>
<accession>A0A8H3H1G5</accession>
<dbReference type="Gene3D" id="1.10.287.950">
    <property type="entry name" value="Methyl-accepting chemotaxis protein"/>
    <property type="match status" value="1"/>
</dbReference>
<reference evidence="3" key="1">
    <citation type="submission" date="2021-01" db="EMBL/GenBank/DDBJ databases">
        <authorList>
            <person name="Kaushik A."/>
        </authorList>
    </citation>
    <scope>NUCLEOTIDE SEQUENCE</scope>
    <source>
        <strain evidence="3">Type strain: AG8-Rh-89/</strain>
    </source>
</reference>